<dbReference type="Pfam" id="PF14779">
    <property type="entry name" value="BBS1"/>
    <property type="match status" value="1"/>
</dbReference>
<dbReference type="GO" id="GO:0005930">
    <property type="term" value="C:axoneme"/>
    <property type="evidence" value="ECO:0007669"/>
    <property type="project" value="TreeGrafter"/>
</dbReference>
<evidence type="ECO:0000256" key="17">
    <source>
        <dbReference type="ARBA" id="ARBA00073721"/>
    </source>
</evidence>
<evidence type="ECO:0000256" key="14">
    <source>
        <dbReference type="ARBA" id="ARBA00023273"/>
    </source>
</evidence>
<dbReference type="Ensembl" id="ENSPMAT00000006558.1">
    <property type="protein sequence ID" value="ENSPMAP00000006529.1"/>
    <property type="gene ID" value="ENSPMAG00000005894.1"/>
</dbReference>
<evidence type="ECO:0000256" key="16">
    <source>
        <dbReference type="ARBA" id="ARBA00062958"/>
    </source>
</evidence>
<protein>
    <recommendedName>
        <fullName evidence="17">BBSome complex member BBS1</fullName>
    </recommendedName>
</protein>
<dbReference type="GO" id="GO:1905515">
    <property type="term" value="P:non-motile cilium assembly"/>
    <property type="evidence" value="ECO:0007669"/>
    <property type="project" value="InterPro"/>
</dbReference>
<dbReference type="GO" id="GO:0001895">
    <property type="term" value="P:retina homeostasis"/>
    <property type="evidence" value="ECO:0007669"/>
    <property type="project" value="UniProtKB-ARBA"/>
</dbReference>
<evidence type="ECO:0000256" key="8">
    <source>
        <dbReference type="ARBA" id="ARBA00022794"/>
    </source>
</evidence>
<keyword evidence="10" id="KW-0007">Acetylation</keyword>
<keyword evidence="11" id="KW-0969">Cilium</keyword>
<dbReference type="PANTHER" id="PTHR20870:SF0">
    <property type="entry name" value="BARDET-BIEDL SYNDROME 1 PROTEIN"/>
    <property type="match status" value="1"/>
</dbReference>
<comment type="subunit">
    <text evidence="16">Part of BBSome complex, that contains BBS1, BBS2, BBS4, BBS5, BBS7, BBS8/TTC8, BBS9 and BBIP10. Interacts with the C-terminus of RAB3IP. Interacts with CCDC28B and ALDOB. Interacts with PKD1.</text>
</comment>
<evidence type="ECO:0000256" key="6">
    <source>
        <dbReference type="ARBA" id="ARBA00022606"/>
    </source>
</evidence>
<keyword evidence="9" id="KW-0653">Protein transport</keyword>
<dbReference type="STRING" id="7757.ENSPMAP00000006529"/>
<dbReference type="GO" id="GO:0060170">
    <property type="term" value="C:ciliary membrane"/>
    <property type="evidence" value="ECO:0007669"/>
    <property type="project" value="UniProtKB-SubCell"/>
</dbReference>
<dbReference type="InterPro" id="IPR011047">
    <property type="entry name" value="Quinoprotein_ADH-like_sf"/>
</dbReference>
<dbReference type="PANTHER" id="PTHR20870">
    <property type="entry name" value="BARDET-BIEDL SYNDROME 1 PROTEIN"/>
    <property type="match status" value="1"/>
</dbReference>
<feature type="domain" description="Bardet-Biedl syndrome 1 N-terminal" evidence="18">
    <location>
        <begin position="23"/>
        <end position="276"/>
    </location>
</feature>
<keyword evidence="4" id="KW-1003">Cell membrane</keyword>
<dbReference type="InterPro" id="IPR056419">
    <property type="entry name" value="GAE_BBS1"/>
</dbReference>
<evidence type="ECO:0000256" key="12">
    <source>
        <dbReference type="ARBA" id="ARBA00023136"/>
    </source>
</evidence>
<evidence type="ECO:0000256" key="9">
    <source>
        <dbReference type="ARBA" id="ARBA00022927"/>
    </source>
</evidence>
<evidence type="ECO:0000256" key="11">
    <source>
        <dbReference type="ARBA" id="ARBA00023069"/>
    </source>
</evidence>
<accession>S4RMU3</accession>
<evidence type="ECO:0000256" key="1">
    <source>
        <dbReference type="ARBA" id="ARBA00004309"/>
    </source>
</evidence>
<proteinExistence type="predicted"/>
<evidence type="ECO:0000256" key="4">
    <source>
        <dbReference type="ARBA" id="ARBA00022475"/>
    </source>
</evidence>
<comment type="subcellular location">
    <subcellularLocation>
        <location evidence="1">Cell projection</location>
        <location evidence="1">Cilium membrane</location>
    </subcellularLocation>
    <subcellularLocation>
        <location evidence="2">Cytoplasm</location>
        <location evidence="2">Cytoskeleton</location>
        <location evidence="2">Microtubule organizing center</location>
        <location evidence="2">Centrosome</location>
        <location evidence="2">Centriolar satellite</location>
    </subcellularLocation>
</comment>
<evidence type="ECO:0000256" key="3">
    <source>
        <dbReference type="ARBA" id="ARBA00022448"/>
    </source>
</evidence>
<keyword evidence="8" id="KW-0970">Cilium biogenesis/degradation</keyword>
<evidence type="ECO:0000256" key="10">
    <source>
        <dbReference type="ARBA" id="ARBA00022990"/>
    </source>
</evidence>
<dbReference type="SUPFAM" id="SSF50998">
    <property type="entry name" value="Quinoprotein alcohol dehydrogenase-like"/>
    <property type="match status" value="1"/>
</dbReference>
<dbReference type="GO" id="GO:0007608">
    <property type="term" value="P:sensory perception of smell"/>
    <property type="evidence" value="ECO:0007669"/>
    <property type="project" value="UniProtKB-KW"/>
</dbReference>
<organism evidence="20">
    <name type="scientific">Petromyzon marinus</name>
    <name type="common">Sea lamprey</name>
    <dbReference type="NCBI Taxonomy" id="7757"/>
    <lineage>
        <taxon>Eukaryota</taxon>
        <taxon>Metazoa</taxon>
        <taxon>Chordata</taxon>
        <taxon>Craniata</taxon>
        <taxon>Vertebrata</taxon>
        <taxon>Cyclostomata</taxon>
        <taxon>Hyperoartia</taxon>
        <taxon>Petromyzontiformes</taxon>
        <taxon>Petromyzontidae</taxon>
        <taxon>Petromyzon</taxon>
    </lineage>
</organism>
<dbReference type="GeneTree" id="ENSGT00390000005232"/>
<dbReference type="GO" id="GO:0034451">
    <property type="term" value="C:centriolar satellite"/>
    <property type="evidence" value="ECO:0007669"/>
    <property type="project" value="UniProtKB-SubCell"/>
</dbReference>
<dbReference type="AlphaFoldDB" id="S4RMU3"/>
<dbReference type="InterPro" id="IPR028784">
    <property type="entry name" value="BBS1"/>
</dbReference>
<reference evidence="20" key="1">
    <citation type="submission" date="2025-08" db="UniProtKB">
        <authorList>
            <consortium name="Ensembl"/>
        </authorList>
    </citation>
    <scope>IDENTIFICATION</scope>
</reference>
<keyword evidence="15" id="KW-0844">Vision</keyword>
<evidence type="ECO:0000256" key="13">
    <source>
        <dbReference type="ARBA" id="ARBA00023212"/>
    </source>
</evidence>
<sequence length="594" mass="66164">QHSINNEIRKRTVASIVEGNPKWLDAHYDPVANLYTFTSCMALADLHGDGDNKLVVADLGTGAYSMKLRVFRGTAPLVENTLIDLPTGVATFFMDTNEPRSPAIAVASGPFVYVYKNLRPYFKFTLPPLEVNQLEMDLWIQAREDKIDYMALKEMLENIRSKGDVPLTVRSLKFLMVEPQEMAAFAAVHKHTPLKRQTVITCLSTLRKSLADEDAVSCLVVGTESSDIFVLDPEAFTILAKMSLPSVPVFVDISGLFDVEFRVVVACRNGNVYTLKRRDSKKPRHCIELSSQPVGLVRVNKNVVVGCMDESLQGYTQKGKKLWTVNLPAAITTMQLMDHKGRGFKAVLVAMVNSEVHIYRDKYLVNIIKTQDVVTSVCFGRYGREDSTLVMTTKGGGLAIKILKRTAVFEEKDATLGPPVAQNIKLNVPKKTKLYVDQTLRERECAVSMHRVFQTDLYRLRLEAARAYMKALDSCLAPVSSSLAEPLKLNATVQGIGPNFKLTLNLQNTSPSRPCVGLFVCFLYDERLYSMTQAFFKLPMLVPGLNYPIETFVECRSDQGISDIIKVFAVREGSSIPILTAHINMPVSEGLPFS</sequence>
<keyword evidence="14" id="KW-0966">Cell projection</keyword>
<dbReference type="GO" id="GO:0005113">
    <property type="term" value="F:patched binding"/>
    <property type="evidence" value="ECO:0007669"/>
    <property type="project" value="TreeGrafter"/>
</dbReference>
<keyword evidence="6" id="KW-0716">Sensory transduction</keyword>
<evidence type="ECO:0000256" key="15">
    <source>
        <dbReference type="ARBA" id="ARBA00023305"/>
    </source>
</evidence>
<dbReference type="OMA" id="HADRRHY"/>
<reference evidence="20" key="2">
    <citation type="submission" date="2025-09" db="UniProtKB">
        <authorList>
            <consortium name="Ensembl"/>
        </authorList>
    </citation>
    <scope>IDENTIFICATION</scope>
</reference>
<dbReference type="Pfam" id="PF23304">
    <property type="entry name" value="GAE_BBS1"/>
    <property type="match status" value="1"/>
</dbReference>
<dbReference type="InterPro" id="IPR032728">
    <property type="entry name" value="BBS1_N"/>
</dbReference>
<keyword evidence="5" id="KW-0963">Cytoplasm</keyword>
<keyword evidence="7" id="KW-0552">Olfaction</keyword>
<evidence type="ECO:0000259" key="19">
    <source>
        <dbReference type="Pfam" id="PF23304"/>
    </source>
</evidence>
<dbReference type="GO" id="GO:0007601">
    <property type="term" value="P:visual perception"/>
    <property type="evidence" value="ECO:0007669"/>
    <property type="project" value="UniProtKB-KW"/>
</dbReference>
<dbReference type="GO" id="GO:0061512">
    <property type="term" value="P:protein localization to cilium"/>
    <property type="evidence" value="ECO:0007669"/>
    <property type="project" value="TreeGrafter"/>
</dbReference>
<keyword evidence="13" id="KW-0206">Cytoskeleton</keyword>
<keyword evidence="3" id="KW-0813">Transport</keyword>
<evidence type="ECO:0000256" key="2">
    <source>
        <dbReference type="ARBA" id="ARBA00004607"/>
    </source>
</evidence>
<evidence type="ECO:0000256" key="7">
    <source>
        <dbReference type="ARBA" id="ARBA00022725"/>
    </source>
</evidence>
<dbReference type="GO" id="GO:0034464">
    <property type="term" value="C:BBSome"/>
    <property type="evidence" value="ECO:0007669"/>
    <property type="project" value="InterPro"/>
</dbReference>
<evidence type="ECO:0000313" key="20">
    <source>
        <dbReference type="Ensembl" id="ENSPMAP00000006529.1"/>
    </source>
</evidence>
<keyword evidence="12" id="KW-0472">Membrane</keyword>
<dbReference type="HOGENOM" id="CLU_032988_1_0_1"/>
<dbReference type="GO" id="GO:0015031">
    <property type="term" value="P:protein transport"/>
    <property type="evidence" value="ECO:0007669"/>
    <property type="project" value="UniProtKB-KW"/>
</dbReference>
<evidence type="ECO:0000256" key="5">
    <source>
        <dbReference type="ARBA" id="ARBA00022490"/>
    </source>
</evidence>
<dbReference type="FunFam" id="2.130.10.10:FF:002248">
    <property type="entry name" value="Bardet-Biedl syndrome 1"/>
    <property type="match status" value="1"/>
</dbReference>
<feature type="domain" description="Bardet-Biedl syndrome 1 protein GAE" evidence="19">
    <location>
        <begin position="487"/>
        <end position="589"/>
    </location>
</feature>
<evidence type="ECO:0000259" key="18">
    <source>
        <dbReference type="Pfam" id="PF14779"/>
    </source>
</evidence>
<dbReference type="GO" id="GO:0005119">
    <property type="term" value="F:smoothened binding"/>
    <property type="evidence" value="ECO:0007669"/>
    <property type="project" value="TreeGrafter"/>
</dbReference>
<name>S4RMU3_PETMA</name>